<sequence>MVQLATFFLGDHQCAVGVEHVQEVLLDQPRTRVPGAPEAVAGLINLRGQVVTALDLRVRLKLSPLSENGSSMNVVVRNGDEVWSLLVDRIGDVIEVPDSQFEPPPDTLTGRLRELIIGAYKLDGHLLLVLDVARVLDLASVGSAASAAA</sequence>
<evidence type="ECO:0000313" key="3">
    <source>
        <dbReference type="Proteomes" id="UP001056336"/>
    </source>
</evidence>
<evidence type="ECO:0000313" key="2">
    <source>
        <dbReference type="EMBL" id="UQX89586.1"/>
    </source>
</evidence>
<dbReference type="PROSITE" id="PS50851">
    <property type="entry name" value="CHEW"/>
    <property type="match status" value="1"/>
</dbReference>
<dbReference type="RefSeq" id="WP_249773482.1">
    <property type="nucleotide sequence ID" value="NZ_CP097332.1"/>
</dbReference>
<proteinExistence type="predicted"/>
<gene>
    <name evidence="2" type="ORF">M6D93_06155</name>
</gene>
<dbReference type="SUPFAM" id="SSF50341">
    <property type="entry name" value="CheW-like"/>
    <property type="match status" value="1"/>
</dbReference>
<dbReference type="Gene3D" id="2.30.30.40">
    <property type="entry name" value="SH3 Domains"/>
    <property type="match status" value="1"/>
</dbReference>
<dbReference type="Pfam" id="PF01584">
    <property type="entry name" value="CheW"/>
    <property type="match status" value="1"/>
</dbReference>
<dbReference type="InterPro" id="IPR002545">
    <property type="entry name" value="CheW-lke_dom"/>
</dbReference>
<feature type="domain" description="CheW-like" evidence="1">
    <location>
        <begin position="1"/>
        <end position="141"/>
    </location>
</feature>
<dbReference type="Gene3D" id="2.40.50.180">
    <property type="entry name" value="CheA-289, Domain 4"/>
    <property type="match status" value="1"/>
</dbReference>
<dbReference type="EMBL" id="CP097332">
    <property type="protein sequence ID" value="UQX89586.1"/>
    <property type="molecule type" value="Genomic_DNA"/>
</dbReference>
<dbReference type="Proteomes" id="UP001056336">
    <property type="component" value="Chromosome"/>
</dbReference>
<protein>
    <submittedName>
        <fullName evidence="2">Chemotaxis protein CheW</fullName>
    </submittedName>
</protein>
<dbReference type="SMART" id="SM00260">
    <property type="entry name" value="CheW"/>
    <property type="match status" value="1"/>
</dbReference>
<dbReference type="PANTHER" id="PTHR22617">
    <property type="entry name" value="CHEMOTAXIS SENSOR HISTIDINE KINASE-RELATED"/>
    <property type="match status" value="1"/>
</dbReference>
<evidence type="ECO:0000259" key="1">
    <source>
        <dbReference type="PROSITE" id="PS50851"/>
    </source>
</evidence>
<dbReference type="InterPro" id="IPR039315">
    <property type="entry name" value="CheW"/>
</dbReference>
<dbReference type="InterPro" id="IPR036061">
    <property type="entry name" value="CheW-like_dom_sf"/>
</dbReference>
<dbReference type="PANTHER" id="PTHR22617:SF23">
    <property type="entry name" value="CHEMOTAXIS PROTEIN CHEW"/>
    <property type="match status" value="1"/>
</dbReference>
<accession>A0ABY4R2V6</accession>
<organism evidence="2 3">
    <name type="scientific">Jatrophihabitans telluris</name>
    <dbReference type="NCBI Taxonomy" id="2038343"/>
    <lineage>
        <taxon>Bacteria</taxon>
        <taxon>Bacillati</taxon>
        <taxon>Actinomycetota</taxon>
        <taxon>Actinomycetes</taxon>
        <taxon>Jatrophihabitantales</taxon>
        <taxon>Jatrophihabitantaceae</taxon>
        <taxon>Jatrophihabitans</taxon>
    </lineage>
</organism>
<keyword evidence="3" id="KW-1185">Reference proteome</keyword>
<reference evidence="2" key="2">
    <citation type="submission" date="2022-05" db="EMBL/GenBank/DDBJ databases">
        <authorList>
            <person name="Kim J.-S."/>
            <person name="Lee K."/>
            <person name="Suh M."/>
            <person name="Eom M."/>
            <person name="Kim J.-S."/>
            <person name="Kim D.-S."/>
            <person name="Ko S.-H."/>
            <person name="Shin Y."/>
            <person name="Lee J.-S."/>
        </authorList>
    </citation>
    <scope>NUCLEOTIDE SEQUENCE</scope>
    <source>
        <strain evidence="2">N237</strain>
    </source>
</reference>
<reference evidence="2" key="1">
    <citation type="journal article" date="2018" name="Int. J. Syst. Evol. Microbiol.">
        <title>Jatrophihabitans telluris sp. nov., isolated from sediment soil of lava forest wetlands and the emended description of the genus Jatrophihabitans.</title>
        <authorList>
            <person name="Lee K.C."/>
            <person name="Suh M.K."/>
            <person name="Eom M.K."/>
            <person name="Kim K.K."/>
            <person name="Kim J.S."/>
            <person name="Kim D.S."/>
            <person name="Ko S.H."/>
            <person name="Shin Y.K."/>
            <person name="Lee J.S."/>
        </authorList>
    </citation>
    <scope>NUCLEOTIDE SEQUENCE</scope>
    <source>
        <strain evidence="2">N237</strain>
    </source>
</reference>
<name>A0ABY4R2V6_9ACTN</name>